<proteinExistence type="predicted"/>
<organism evidence="4 5">
    <name type="scientific">Streptomyces rubradiris</name>
    <name type="common">Streptomyces achromogenes subsp. rubradiris</name>
    <dbReference type="NCBI Taxonomy" id="285531"/>
    <lineage>
        <taxon>Bacteria</taxon>
        <taxon>Bacillati</taxon>
        <taxon>Actinomycetota</taxon>
        <taxon>Actinomycetes</taxon>
        <taxon>Kitasatosporales</taxon>
        <taxon>Streptomycetaceae</taxon>
        <taxon>Streptomyces</taxon>
    </lineage>
</organism>
<dbReference type="EMBL" id="BNEA01000010">
    <property type="protein sequence ID" value="GHI52733.1"/>
    <property type="molecule type" value="Genomic_DNA"/>
</dbReference>
<reference evidence="5" key="1">
    <citation type="submission" date="2023-07" db="EMBL/GenBank/DDBJ databases">
        <title>Whole genome shotgun sequence of Streptomyces achromogenes subsp. rubradiris NBRC 14000.</title>
        <authorList>
            <person name="Komaki H."/>
            <person name="Tamura T."/>
        </authorList>
    </citation>
    <scope>NUCLEOTIDE SEQUENCE [LARGE SCALE GENOMIC DNA]</scope>
    <source>
        <strain evidence="5">NBRC 14000</strain>
    </source>
</reference>
<sequence>MPHLIEDYALIGDTQTGALVGPDGTTDWLCLPDFDSSAVFAGLLGTEQHGFWRIGPAHAEGTLPPVASSRRYRPQSLILETEWHLPGHGTVRVTDLMPTGEGAPRLIRLVEGITGRVRMRSELHATVNYGQHTATPSERDGRTVFPVSTGVLWLDTSADIPLGAGGEFTIGEGDSVTFALTWQPGTAVAPQPPDARDALLRTQAYWHTWAAQSTYRGPYAEAVTRSAITLKALTHAPTGAPVAALTSSLPETIGGIRNWDYRYTWLRDAAMTMIALLCLGYLDEARAWRAWLLRVIAADLQNLQIMYGIRGERDLSETELGWLPGYEKSGPVRLGNGAATQLQLDVYGEVIDALYQAHLAGLEPDPEATRLMVGLVTQLEQLWSVPDAGIWEVRGPARHFVHSKVMVWVALDRVIKLIQSGDATGPLERWRKLRDTIWREVCEKGYDPVRNTFTQSYGSKELDASLLLIPQMGFLPPDDKRVIGTIEAIQRELSTPDGFIERYPTKGEDAGVDGLPGDEGAFLLCTFWMADDLAMIGREDEARQLFDKLLALRGDLGLLAEEWDPRLKRQVGNYPQAFSHIGLILVAVRRFSTPEPLSLPAQRSTEADLSAAPAPQ</sequence>
<gene>
    <name evidence="4" type="ORF">Srubr_25790</name>
</gene>
<feature type="region of interest" description="Disordered" evidence="1">
    <location>
        <begin position="597"/>
        <end position="616"/>
    </location>
</feature>
<dbReference type="InterPro" id="IPR011613">
    <property type="entry name" value="GH15-like"/>
</dbReference>
<dbReference type="Gene3D" id="1.50.10.10">
    <property type="match status" value="1"/>
</dbReference>
<keyword evidence="5" id="KW-1185">Reference proteome</keyword>
<name>A0ABQ3RA53_STRRR</name>
<dbReference type="InterPro" id="IPR008928">
    <property type="entry name" value="6-hairpin_glycosidase_sf"/>
</dbReference>
<dbReference type="Pfam" id="PF00723">
    <property type="entry name" value="Glyco_hydro_15"/>
    <property type="match status" value="1"/>
</dbReference>
<dbReference type="RefSeq" id="WP_189998229.1">
    <property type="nucleotide sequence ID" value="NZ_BNCB01000020.1"/>
</dbReference>
<evidence type="ECO:0000313" key="5">
    <source>
        <dbReference type="Proteomes" id="UP000646738"/>
    </source>
</evidence>
<dbReference type="SUPFAM" id="SSF48208">
    <property type="entry name" value="Six-hairpin glycosidases"/>
    <property type="match status" value="1"/>
</dbReference>
<dbReference type="InterPro" id="IPR012341">
    <property type="entry name" value="6hp_glycosidase-like_sf"/>
</dbReference>
<feature type="domain" description="Trehalase-like N-terminal" evidence="3">
    <location>
        <begin position="4"/>
        <end position="133"/>
    </location>
</feature>
<evidence type="ECO:0000256" key="1">
    <source>
        <dbReference type="SAM" id="MobiDB-lite"/>
    </source>
</evidence>
<dbReference type="Pfam" id="PF19291">
    <property type="entry name" value="TREH_N"/>
    <property type="match status" value="1"/>
</dbReference>
<comment type="caution">
    <text evidence="4">The sequence shown here is derived from an EMBL/GenBank/DDBJ whole genome shotgun (WGS) entry which is preliminary data.</text>
</comment>
<feature type="domain" description="GH15-like" evidence="2">
    <location>
        <begin position="217"/>
        <end position="586"/>
    </location>
</feature>
<evidence type="ECO:0000259" key="3">
    <source>
        <dbReference type="Pfam" id="PF19291"/>
    </source>
</evidence>
<evidence type="ECO:0000259" key="2">
    <source>
        <dbReference type="Pfam" id="PF00723"/>
    </source>
</evidence>
<dbReference type="InterPro" id="IPR045582">
    <property type="entry name" value="Trehalase-like_N"/>
</dbReference>
<dbReference type="PANTHER" id="PTHR31616:SF0">
    <property type="entry name" value="GLUCAN 1,4-ALPHA-GLUCOSIDASE"/>
    <property type="match status" value="1"/>
</dbReference>
<accession>A0ABQ3RA53</accession>
<dbReference type="Proteomes" id="UP000646738">
    <property type="component" value="Unassembled WGS sequence"/>
</dbReference>
<protein>
    <submittedName>
        <fullName evidence="4">Glucoamylase</fullName>
    </submittedName>
</protein>
<dbReference type="PANTHER" id="PTHR31616">
    <property type="entry name" value="TREHALASE"/>
    <property type="match status" value="1"/>
</dbReference>
<evidence type="ECO:0000313" key="4">
    <source>
        <dbReference type="EMBL" id="GHI52733.1"/>
    </source>
</evidence>